<evidence type="ECO:0000256" key="1">
    <source>
        <dbReference type="SAM" id="Phobius"/>
    </source>
</evidence>
<evidence type="ECO:0000313" key="2">
    <source>
        <dbReference type="EMBL" id="AMJ76410.1"/>
    </source>
</evidence>
<keyword evidence="1" id="KW-1133">Transmembrane helix</keyword>
<dbReference type="Proteomes" id="UP001170717">
    <property type="component" value="Unassembled WGS sequence"/>
</dbReference>
<dbReference type="RefSeq" id="WP_057796111.1">
    <property type="nucleotide sequence ID" value="NZ_CANLMS010000006.1"/>
</dbReference>
<evidence type="ECO:0000313" key="5">
    <source>
        <dbReference type="Proteomes" id="UP001170717"/>
    </source>
</evidence>
<dbReference type="KEGG" id="asq:AVL57_11780"/>
<accession>A0AAW7YY54</accession>
<feature type="transmembrane region" description="Helical" evidence="1">
    <location>
        <begin position="6"/>
        <end position="27"/>
    </location>
</feature>
<evidence type="ECO:0000313" key="3">
    <source>
        <dbReference type="EMBL" id="MDO6576179.1"/>
    </source>
</evidence>
<keyword evidence="1" id="KW-0472">Membrane</keyword>
<reference evidence="3" key="2">
    <citation type="submission" date="2023-07" db="EMBL/GenBank/DDBJ databases">
        <title>Genome content predicts the carbon catabolic preferences of heterotrophic bacteria.</title>
        <authorList>
            <person name="Gralka M."/>
        </authorList>
    </citation>
    <scope>NUCLEOTIDE SEQUENCE</scope>
    <source>
        <strain evidence="3">F2M12</strain>
    </source>
</reference>
<keyword evidence="1" id="KW-0812">Transmembrane</keyword>
<sequence>MNINATLIGQVIIVFAVLMAAVGYYLGKRKTQSPIITSVLAFFSALVPPVAIIFLFVLVLKNDVKISEN</sequence>
<feature type="transmembrane region" description="Helical" evidence="1">
    <location>
        <begin position="39"/>
        <end position="60"/>
    </location>
</feature>
<dbReference type="EMBL" id="CP013926">
    <property type="protein sequence ID" value="AMJ76410.1"/>
    <property type="molecule type" value="Genomic_DNA"/>
</dbReference>
<dbReference type="AlphaFoldDB" id="A0AAW7YY54"/>
<reference evidence="2 4" key="1">
    <citation type="submission" date="2015-12" db="EMBL/GenBank/DDBJ databases">
        <title>Intraspecies pangenome expansion in the marine bacterium Alteromonas.</title>
        <authorList>
            <person name="Lopez-Perez M."/>
            <person name="Rodriguez-Valera F."/>
        </authorList>
    </citation>
    <scope>NUCLEOTIDE SEQUENCE [LARGE SCALE GENOMIC DNA]</scope>
    <source>
        <strain evidence="2 4">LMG 21861</strain>
    </source>
</reference>
<dbReference type="EMBL" id="JAUOQI010000001">
    <property type="protein sequence ID" value="MDO6576179.1"/>
    <property type="molecule type" value="Genomic_DNA"/>
</dbReference>
<gene>
    <name evidence="2" type="ORF">AVL57_11780</name>
    <name evidence="3" type="ORF">Q4527_02195</name>
</gene>
<proteinExistence type="predicted"/>
<keyword evidence="4" id="KW-1185">Reference proteome</keyword>
<dbReference type="Proteomes" id="UP000056750">
    <property type="component" value="Chromosome"/>
</dbReference>
<dbReference type="GeneID" id="83258431"/>
<protein>
    <submittedName>
        <fullName evidence="3">Uncharacterized protein</fullName>
    </submittedName>
</protein>
<name>A0AAW7YY54_9ALTE</name>
<organism evidence="3 5">
    <name type="scientific">Alteromonas stellipolaris</name>
    <dbReference type="NCBI Taxonomy" id="233316"/>
    <lineage>
        <taxon>Bacteria</taxon>
        <taxon>Pseudomonadati</taxon>
        <taxon>Pseudomonadota</taxon>
        <taxon>Gammaproteobacteria</taxon>
        <taxon>Alteromonadales</taxon>
        <taxon>Alteromonadaceae</taxon>
        <taxon>Alteromonas/Salinimonas group</taxon>
        <taxon>Alteromonas</taxon>
    </lineage>
</organism>
<evidence type="ECO:0000313" key="4">
    <source>
        <dbReference type="Proteomes" id="UP000056750"/>
    </source>
</evidence>